<keyword evidence="2" id="KW-0808">Transferase</keyword>
<accession>A0ABV1IS97</accession>
<gene>
    <name evidence="4" type="ORF">AAAU51_00940</name>
</gene>
<evidence type="ECO:0000256" key="1">
    <source>
        <dbReference type="ARBA" id="ARBA00022603"/>
    </source>
</evidence>
<evidence type="ECO:0000256" key="2">
    <source>
        <dbReference type="ARBA" id="ARBA00022679"/>
    </source>
</evidence>
<name>A0ABV1IS97_9FIRM</name>
<dbReference type="SUPFAM" id="SSF82282">
    <property type="entry name" value="Homocysteine S-methyltransferase"/>
    <property type="match status" value="1"/>
</dbReference>
<dbReference type="EMBL" id="JBBNIN010000001">
    <property type="protein sequence ID" value="MEQ2709752.1"/>
    <property type="molecule type" value="Genomic_DNA"/>
</dbReference>
<dbReference type="InterPro" id="IPR036589">
    <property type="entry name" value="HCY_dom_sf"/>
</dbReference>
<evidence type="ECO:0000313" key="5">
    <source>
        <dbReference type="Proteomes" id="UP001482154"/>
    </source>
</evidence>
<sequence length="62" mass="7159">MRRQVWFGKQSALSFEEYAYSYMKAGASAVGGCCTTVAKHVEEVVRAKEETYKCNRHIYIYI</sequence>
<dbReference type="RefSeq" id="WP_055197759.1">
    <property type="nucleotide sequence ID" value="NZ_JAOQJG010000005.1"/>
</dbReference>
<evidence type="ECO:0000259" key="3">
    <source>
        <dbReference type="Pfam" id="PF02574"/>
    </source>
</evidence>
<proteinExistence type="predicted"/>
<keyword evidence="1" id="KW-0489">Methyltransferase</keyword>
<feature type="domain" description="Hcy-binding" evidence="3">
    <location>
        <begin position="14"/>
        <end position="46"/>
    </location>
</feature>
<dbReference type="InterPro" id="IPR003726">
    <property type="entry name" value="HCY_dom"/>
</dbReference>
<dbReference type="Gene3D" id="3.20.20.330">
    <property type="entry name" value="Homocysteine-binding-like domain"/>
    <property type="match status" value="1"/>
</dbReference>
<dbReference type="Proteomes" id="UP001482154">
    <property type="component" value="Unassembled WGS sequence"/>
</dbReference>
<keyword evidence="5" id="KW-1185">Reference proteome</keyword>
<protein>
    <submittedName>
        <fullName evidence="4">Homocysteine S-methyltransferase family protein</fullName>
    </submittedName>
</protein>
<reference evidence="4 5" key="1">
    <citation type="submission" date="2024-04" db="EMBL/GenBank/DDBJ databases">
        <title>Human intestinal bacterial collection.</title>
        <authorList>
            <person name="Pauvert C."/>
            <person name="Hitch T.C.A."/>
            <person name="Clavel T."/>
        </authorList>
    </citation>
    <scope>NUCLEOTIDE SEQUENCE [LARGE SCALE GENOMIC DNA]</scope>
    <source>
        <strain evidence="4 5">CLA-AA-H249</strain>
    </source>
</reference>
<dbReference type="Pfam" id="PF02574">
    <property type="entry name" value="S-methyl_trans"/>
    <property type="match status" value="1"/>
</dbReference>
<comment type="caution">
    <text evidence="4">The sequence shown here is derived from an EMBL/GenBank/DDBJ whole genome shotgun (WGS) entry which is preliminary data.</text>
</comment>
<organism evidence="4 5">
    <name type="scientific">Anaerostipes amylophilus</name>
    <dbReference type="NCBI Taxonomy" id="2981779"/>
    <lineage>
        <taxon>Bacteria</taxon>
        <taxon>Bacillati</taxon>
        <taxon>Bacillota</taxon>
        <taxon>Clostridia</taxon>
        <taxon>Lachnospirales</taxon>
        <taxon>Lachnospiraceae</taxon>
        <taxon>Anaerostipes</taxon>
    </lineage>
</organism>
<evidence type="ECO:0000313" key="4">
    <source>
        <dbReference type="EMBL" id="MEQ2709752.1"/>
    </source>
</evidence>